<comment type="subcellular location">
    <subcellularLocation>
        <location evidence="1">Cell membrane</location>
    </subcellularLocation>
</comment>
<dbReference type="SMART" id="SM00283">
    <property type="entry name" value="MA"/>
    <property type="match status" value="1"/>
</dbReference>
<dbReference type="SUPFAM" id="SSF58104">
    <property type="entry name" value="Methyl-accepting chemotaxis protein (MCP) signaling domain"/>
    <property type="match status" value="1"/>
</dbReference>
<evidence type="ECO:0000256" key="7">
    <source>
        <dbReference type="SAM" id="Phobius"/>
    </source>
</evidence>
<dbReference type="RefSeq" id="WP_153406774.1">
    <property type="nucleotide sequence ID" value="NZ_ML762452.1"/>
</dbReference>
<evidence type="ECO:0000256" key="4">
    <source>
        <dbReference type="ARBA" id="ARBA00023224"/>
    </source>
</evidence>
<keyword evidence="7" id="KW-1133">Transmembrane helix</keyword>
<dbReference type="OrthoDB" id="2450685at2"/>
<evidence type="ECO:0000259" key="8">
    <source>
        <dbReference type="PROSITE" id="PS50111"/>
    </source>
</evidence>
<reference evidence="10 11" key="1">
    <citation type="submission" date="2019-10" db="EMBL/GenBank/DDBJ databases">
        <title>Gracilibacillus sp. nov. isolated from rice seeds.</title>
        <authorList>
            <person name="He S."/>
        </authorList>
    </citation>
    <scope>NUCLEOTIDE SEQUENCE [LARGE SCALE GENOMIC DNA]</scope>
    <source>
        <strain evidence="10 11">TD8</strain>
    </source>
</reference>
<organism evidence="10 11">
    <name type="scientific">Gracilibacillus oryzae</name>
    <dbReference type="NCBI Taxonomy" id="1672701"/>
    <lineage>
        <taxon>Bacteria</taxon>
        <taxon>Bacillati</taxon>
        <taxon>Bacillota</taxon>
        <taxon>Bacilli</taxon>
        <taxon>Bacillales</taxon>
        <taxon>Bacillaceae</taxon>
        <taxon>Gracilibacillus</taxon>
    </lineage>
</organism>
<keyword evidence="2" id="KW-1003">Cell membrane</keyword>
<gene>
    <name evidence="10" type="ORF">F9U64_20675</name>
</gene>
<dbReference type="InterPro" id="IPR004089">
    <property type="entry name" value="MCPsignal_dom"/>
</dbReference>
<dbReference type="PANTHER" id="PTHR32089:SF112">
    <property type="entry name" value="LYSOZYME-LIKE PROTEIN-RELATED"/>
    <property type="match status" value="1"/>
</dbReference>
<feature type="domain" description="Methyl-accepting transducer" evidence="8">
    <location>
        <begin position="150"/>
        <end position="386"/>
    </location>
</feature>
<evidence type="ECO:0000313" key="11">
    <source>
        <dbReference type="Proteomes" id="UP000480246"/>
    </source>
</evidence>
<dbReference type="Gene3D" id="1.10.287.950">
    <property type="entry name" value="Methyl-accepting chemotaxis protein"/>
    <property type="match status" value="1"/>
</dbReference>
<evidence type="ECO:0000259" key="9">
    <source>
        <dbReference type="PROSITE" id="PS50885"/>
    </source>
</evidence>
<feature type="domain" description="HAMP" evidence="9">
    <location>
        <begin position="73"/>
        <end position="131"/>
    </location>
</feature>
<dbReference type="GO" id="GO:0007165">
    <property type="term" value="P:signal transduction"/>
    <property type="evidence" value="ECO:0007669"/>
    <property type="project" value="UniProtKB-KW"/>
</dbReference>
<dbReference type="AlphaFoldDB" id="A0A7C8GQM9"/>
<comment type="similarity">
    <text evidence="5">Belongs to the methyl-accepting chemotaxis (MCP) protein family.</text>
</comment>
<dbReference type="PROSITE" id="PS50111">
    <property type="entry name" value="CHEMOTAXIS_TRANSDUC_2"/>
    <property type="match status" value="1"/>
</dbReference>
<dbReference type="GO" id="GO:0005886">
    <property type="term" value="C:plasma membrane"/>
    <property type="evidence" value="ECO:0007669"/>
    <property type="project" value="UniProtKB-SubCell"/>
</dbReference>
<dbReference type="PANTHER" id="PTHR32089">
    <property type="entry name" value="METHYL-ACCEPTING CHEMOTAXIS PROTEIN MCPB"/>
    <property type="match status" value="1"/>
</dbReference>
<evidence type="ECO:0000256" key="6">
    <source>
        <dbReference type="PROSITE-ProRule" id="PRU00284"/>
    </source>
</evidence>
<evidence type="ECO:0000256" key="1">
    <source>
        <dbReference type="ARBA" id="ARBA00004236"/>
    </source>
</evidence>
<evidence type="ECO:0000256" key="5">
    <source>
        <dbReference type="ARBA" id="ARBA00029447"/>
    </source>
</evidence>
<comment type="caution">
    <text evidence="10">The sequence shown here is derived from an EMBL/GenBank/DDBJ whole genome shotgun (WGS) entry which is preliminary data.</text>
</comment>
<evidence type="ECO:0000256" key="2">
    <source>
        <dbReference type="ARBA" id="ARBA00022475"/>
    </source>
</evidence>
<dbReference type="EMBL" id="WEID01000116">
    <property type="protein sequence ID" value="KAB8126117.1"/>
    <property type="molecule type" value="Genomic_DNA"/>
</dbReference>
<dbReference type="InterPro" id="IPR003660">
    <property type="entry name" value="HAMP_dom"/>
</dbReference>
<keyword evidence="11" id="KW-1185">Reference proteome</keyword>
<dbReference type="Proteomes" id="UP000480246">
    <property type="component" value="Unassembled WGS sequence"/>
</dbReference>
<sequence>MKKISTKIIFLSLLNSILVAVVNVGASLIMRSADSNTEAAQQIQSSFMVPAPVLWGLLISLVIGIILSYILGKTIERPIVRVTEAAGKTADLDLTGTTDVELEELFEIKDQTGDLARALYNTRKSLRLMASEIQEVSLTVRNESDNLTKNTNENLDSHTQVVTTIDQLATGNAEQAETMGEISHTLSDVVSLIGEIATKTAQSSEHATESIESINEGQASVNMQTKKMDETLVVSSEVNRSINDLKDMINQVTGFVGIITSIAEQTNLLALNASIEAARAGENGKGFAVVADEIRKLAEEASRSAGDITSIMEKTSDKTDSAVANITHSNKLVGEQREALKITEKAFDKIKYTYKDIVDVFTQTAVAMKTVNGNAKTVSSQIQDLSEQVKQFAVRTEEISAIGEEQLASTEVIADSTKELEVLAINLNEHINKFKIK</sequence>
<keyword evidence="3 7" id="KW-0472">Membrane</keyword>
<accession>A0A7C8GQM9</accession>
<evidence type="ECO:0000256" key="3">
    <source>
        <dbReference type="ARBA" id="ARBA00023136"/>
    </source>
</evidence>
<dbReference type="Gene3D" id="6.10.340.10">
    <property type="match status" value="1"/>
</dbReference>
<proteinExistence type="inferred from homology"/>
<name>A0A7C8GQM9_9BACI</name>
<dbReference type="Pfam" id="PF00015">
    <property type="entry name" value="MCPsignal"/>
    <property type="match status" value="1"/>
</dbReference>
<keyword evidence="4 6" id="KW-0807">Transducer</keyword>
<protein>
    <submittedName>
        <fullName evidence="10">HAMP domain-containing protein</fullName>
    </submittedName>
</protein>
<evidence type="ECO:0000313" key="10">
    <source>
        <dbReference type="EMBL" id="KAB8126117.1"/>
    </source>
</evidence>
<keyword evidence="7" id="KW-0812">Transmembrane</keyword>
<dbReference type="PROSITE" id="PS50885">
    <property type="entry name" value="HAMP"/>
    <property type="match status" value="1"/>
</dbReference>
<feature type="transmembrane region" description="Helical" evidence="7">
    <location>
        <begin position="49"/>
        <end position="71"/>
    </location>
</feature>